<dbReference type="PRINTS" id="PR00080">
    <property type="entry name" value="SDRFAMILY"/>
</dbReference>
<dbReference type="NCBIfam" id="NF004826">
    <property type="entry name" value="PRK06182.1"/>
    <property type="match status" value="1"/>
</dbReference>
<organism evidence="4 5">
    <name type="scientific">Limnohabitans parvus II-B4</name>
    <dbReference type="NCBI Taxonomy" id="1293052"/>
    <lineage>
        <taxon>Bacteria</taxon>
        <taxon>Pseudomonadati</taxon>
        <taxon>Pseudomonadota</taxon>
        <taxon>Betaproteobacteria</taxon>
        <taxon>Burkholderiales</taxon>
        <taxon>Comamonadaceae</taxon>
        <taxon>Limnohabitans</taxon>
    </lineage>
</organism>
<dbReference type="PRINTS" id="PR00081">
    <property type="entry name" value="GDHRDH"/>
</dbReference>
<dbReference type="GO" id="GO:0016491">
    <property type="term" value="F:oxidoreductase activity"/>
    <property type="evidence" value="ECO:0007669"/>
    <property type="project" value="UniProtKB-KW"/>
</dbReference>
<name>A0A315ECY8_9BURK</name>
<dbReference type="GO" id="GO:0005829">
    <property type="term" value="C:cytosol"/>
    <property type="evidence" value="ECO:0007669"/>
    <property type="project" value="TreeGrafter"/>
</dbReference>
<evidence type="ECO:0000313" key="4">
    <source>
        <dbReference type="EMBL" id="PUE55633.1"/>
    </source>
</evidence>
<reference evidence="4 5" key="1">
    <citation type="submission" date="2017-04" db="EMBL/GenBank/DDBJ databases">
        <title>Unexpected and diverse lifestyles within the genus Limnohabitans.</title>
        <authorList>
            <person name="Kasalicky V."/>
            <person name="Mehrshad M."/>
            <person name="Andrei S.-A."/>
            <person name="Salcher M."/>
            <person name="Kratochvilova H."/>
            <person name="Simek K."/>
            <person name="Ghai R."/>
        </authorList>
    </citation>
    <scope>NUCLEOTIDE SEQUENCE [LARGE SCALE GENOMIC DNA]</scope>
    <source>
        <strain evidence="4 5">II-B4</strain>
    </source>
</reference>
<dbReference type="PANTHER" id="PTHR43391:SF86">
    <property type="entry name" value="SHORT-CHAIN DEHYDROGENASE_REDUCTASE FAMILY PROTEIN"/>
    <property type="match status" value="1"/>
</dbReference>
<dbReference type="Gene3D" id="3.40.50.720">
    <property type="entry name" value="NAD(P)-binding Rossmann-like Domain"/>
    <property type="match status" value="1"/>
</dbReference>
<dbReference type="RefSeq" id="WP_108311624.1">
    <property type="nucleotide sequence ID" value="NZ_NESN01000001.1"/>
</dbReference>
<dbReference type="CDD" id="cd05374">
    <property type="entry name" value="17beta-HSD-like_SDR_c"/>
    <property type="match status" value="1"/>
</dbReference>
<dbReference type="InterPro" id="IPR036291">
    <property type="entry name" value="NAD(P)-bd_dom_sf"/>
</dbReference>
<evidence type="ECO:0000256" key="2">
    <source>
        <dbReference type="ARBA" id="ARBA00023002"/>
    </source>
</evidence>
<dbReference type="Proteomes" id="UP000250790">
    <property type="component" value="Unassembled WGS sequence"/>
</dbReference>
<proteinExistence type="inferred from homology"/>
<sequence length="283" mass="30500">MASTSPFSQLKPQVALVTGASSGMGKETAKRLLQEGLVVYVAARRVAQMEDLRALGAIPLQMDISVDADIVAVVNAITASHGGIDVLVNNAGFGMYGAMEDSTLADARYQFEVNLFGMARLTQLALPHMRRQQAGKVINISSMGGKMYTPLGSWYHATKHAVEGWSDCLRLELAPLGIQVVIIEPGVIATEWGGVMLEPMLARSGQGPYHAMAHGMAKAMRSTYAKAGAASPPSVVADAILQAVRSRRPKTRYVIGKMAKPLMFIRKYFGDRLFDMAIMSQAK</sequence>
<dbReference type="EMBL" id="NESN01000001">
    <property type="protein sequence ID" value="PUE55633.1"/>
    <property type="molecule type" value="Genomic_DNA"/>
</dbReference>
<dbReference type="Pfam" id="PF00106">
    <property type="entry name" value="adh_short"/>
    <property type="match status" value="1"/>
</dbReference>
<evidence type="ECO:0000256" key="3">
    <source>
        <dbReference type="RuleBase" id="RU000363"/>
    </source>
</evidence>
<dbReference type="AlphaFoldDB" id="A0A315ECY8"/>
<dbReference type="SUPFAM" id="SSF51735">
    <property type="entry name" value="NAD(P)-binding Rossmann-fold domains"/>
    <property type="match status" value="1"/>
</dbReference>
<keyword evidence="5" id="KW-1185">Reference proteome</keyword>
<dbReference type="InterPro" id="IPR002347">
    <property type="entry name" value="SDR_fam"/>
</dbReference>
<evidence type="ECO:0000256" key="1">
    <source>
        <dbReference type="ARBA" id="ARBA00006484"/>
    </source>
</evidence>
<protein>
    <submittedName>
        <fullName evidence="4">Short-chain dehydrogenase/reductase</fullName>
    </submittedName>
</protein>
<keyword evidence="2" id="KW-0560">Oxidoreductase</keyword>
<accession>A0A315ECY8</accession>
<comment type="caution">
    <text evidence="4">The sequence shown here is derived from an EMBL/GenBank/DDBJ whole genome shotgun (WGS) entry which is preliminary data.</text>
</comment>
<evidence type="ECO:0000313" key="5">
    <source>
        <dbReference type="Proteomes" id="UP000250790"/>
    </source>
</evidence>
<comment type="similarity">
    <text evidence="1 3">Belongs to the short-chain dehydrogenases/reductases (SDR) family.</text>
</comment>
<dbReference type="OrthoDB" id="9789083at2"/>
<dbReference type="PANTHER" id="PTHR43391">
    <property type="entry name" value="RETINOL DEHYDROGENASE-RELATED"/>
    <property type="match status" value="1"/>
</dbReference>
<gene>
    <name evidence="4" type="ORF">B9Z37_03560</name>
</gene>